<sequence length="40" mass="4585">MAKRNEKTSKEVDQKALVNKKANRENDHIRQVGPRGVPNQ</sequence>
<feature type="compositionally biased region" description="Basic and acidic residues" evidence="1">
    <location>
        <begin position="1"/>
        <end position="14"/>
    </location>
</feature>
<comment type="caution">
    <text evidence="2">The sequence shown here is derived from an EMBL/GenBank/DDBJ whole genome shotgun (WGS) entry which is preliminary data.</text>
</comment>
<evidence type="ECO:0000313" key="3">
    <source>
        <dbReference type="Proteomes" id="UP001597214"/>
    </source>
</evidence>
<evidence type="ECO:0000256" key="1">
    <source>
        <dbReference type="SAM" id="MobiDB-lite"/>
    </source>
</evidence>
<evidence type="ECO:0000313" key="2">
    <source>
        <dbReference type="EMBL" id="MFD1738806.1"/>
    </source>
</evidence>
<proteinExistence type="predicted"/>
<dbReference type="EMBL" id="JBHUEM010000046">
    <property type="protein sequence ID" value="MFD1738806.1"/>
    <property type="molecule type" value="Genomic_DNA"/>
</dbReference>
<reference evidence="3" key="1">
    <citation type="journal article" date="2019" name="Int. J. Syst. Evol. Microbiol.">
        <title>The Global Catalogue of Microorganisms (GCM) 10K type strain sequencing project: providing services to taxonomists for standard genome sequencing and annotation.</title>
        <authorList>
            <consortium name="The Broad Institute Genomics Platform"/>
            <consortium name="The Broad Institute Genome Sequencing Center for Infectious Disease"/>
            <person name="Wu L."/>
            <person name="Ma J."/>
        </authorList>
    </citation>
    <scope>NUCLEOTIDE SEQUENCE [LARGE SCALE GENOMIC DNA]</scope>
    <source>
        <strain evidence="3">CCUG 49339</strain>
    </source>
</reference>
<keyword evidence="3" id="KW-1185">Reference proteome</keyword>
<dbReference type="Proteomes" id="UP001597214">
    <property type="component" value="Unassembled WGS sequence"/>
</dbReference>
<dbReference type="RefSeq" id="WP_377930023.1">
    <property type="nucleotide sequence ID" value="NZ_JBHUEM010000046.1"/>
</dbReference>
<accession>A0ABW4LWA4</accession>
<feature type="region of interest" description="Disordered" evidence="1">
    <location>
        <begin position="1"/>
        <end position="40"/>
    </location>
</feature>
<name>A0ABW4LWA4_9BACI</name>
<protein>
    <submittedName>
        <fullName evidence="2">Uncharacterized protein</fullName>
    </submittedName>
</protein>
<organism evidence="2 3">
    <name type="scientific">Bacillus salitolerans</name>
    <dbReference type="NCBI Taxonomy" id="1437434"/>
    <lineage>
        <taxon>Bacteria</taxon>
        <taxon>Bacillati</taxon>
        <taxon>Bacillota</taxon>
        <taxon>Bacilli</taxon>
        <taxon>Bacillales</taxon>
        <taxon>Bacillaceae</taxon>
        <taxon>Bacillus</taxon>
    </lineage>
</organism>
<gene>
    <name evidence="2" type="ORF">ACFSCX_20005</name>
</gene>